<sequence length="107" mass="12599">MPPIYEQKIYVEALREVLDPLESPRYIVVRKQRTLWWNRIDYHAVPAILAQNKEMAELFLACWEKHLGKAELVYTRTPEGRQVLLQARAKAMSAQFVSKSEQISVWK</sequence>
<name>A0ABV9K271_9BACI</name>
<accession>A0ABV9K271</accession>
<dbReference type="EMBL" id="JBHSFT010000047">
    <property type="protein sequence ID" value="MFC4664150.1"/>
    <property type="molecule type" value="Genomic_DNA"/>
</dbReference>
<dbReference type="Proteomes" id="UP001595988">
    <property type="component" value="Unassembled WGS sequence"/>
</dbReference>
<gene>
    <name evidence="1" type="ORF">ACFO3P_18390</name>
</gene>
<evidence type="ECO:0000313" key="2">
    <source>
        <dbReference type="Proteomes" id="UP001595988"/>
    </source>
</evidence>
<proteinExistence type="predicted"/>
<protein>
    <submittedName>
        <fullName evidence="1">Uncharacterized protein</fullName>
    </submittedName>
</protein>
<comment type="caution">
    <text evidence="1">The sequence shown here is derived from an EMBL/GenBank/DDBJ whole genome shotgun (WGS) entry which is preliminary data.</text>
</comment>
<organism evidence="1 2">
    <name type="scientific">Oceanobacillus aidingensis</name>
    <dbReference type="NCBI Taxonomy" id="645964"/>
    <lineage>
        <taxon>Bacteria</taxon>
        <taxon>Bacillati</taxon>
        <taxon>Bacillota</taxon>
        <taxon>Bacilli</taxon>
        <taxon>Bacillales</taxon>
        <taxon>Bacillaceae</taxon>
        <taxon>Oceanobacillus</taxon>
    </lineage>
</organism>
<keyword evidence="2" id="KW-1185">Reference proteome</keyword>
<evidence type="ECO:0000313" key="1">
    <source>
        <dbReference type="EMBL" id="MFC4664150.1"/>
    </source>
</evidence>
<reference evidence="2" key="1">
    <citation type="journal article" date="2019" name="Int. J. Syst. Evol. Microbiol.">
        <title>The Global Catalogue of Microorganisms (GCM) 10K type strain sequencing project: providing services to taxonomists for standard genome sequencing and annotation.</title>
        <authorList>
            <consortium name="The Broad Institute Genomics Platform"/>
            <consortium name="The Broad Institute Genome Sequencing Center for Infectious Disease"/>
            <person name="Wu L."/>
            <person name="Ma J."/>
        </authorList>
    </citation>
    <scope>NUCLEOTIDE SEQUENCE [LARGE SCALE GENOMIC DNA]</scope>
    <source>
        <strain evidence="2">CCUG 37257</strain>
    </source>
</reference>